<reference evidence="3" key="1">
    <citation type="submission" date="2016-10" db="EMBL/GenBank/DDBJ databases">
        <authorList>
            <person name="Varghese N."/>
            <person name="Submissions S."/>
        </authorList>
    </citation>
    <scope>NUCLEOTIDE SEQUENCE [LARGE SCALE GENOMIC DNA]</scope>
    <source>
        <strain evidence="3">CGMCC 1.10683</strain>
    </source>
</reference>
<dbReference type="OrthoDB" id="9824806at2"/>
<dbReference type="EMBL" id="FOZV01000002">
    <property type="protein sequence ID" value="SFS42627.1"/>
    <property type="molecule type" value="Genomic_DNA"/>
</dbReference>
<keyword evidence="3" id="KW-1185">Reference proteome</keyword>
<accession>A0A1I6PQZ5</accession>
<evidence type="ECO:0000256" key="1">
    <source>
        <dbReference type="SAM" id="MobiDB-lite"/>
    </source>
</evidence>
<dbReference type="RefSeq" id="WP_092307805.1">
    <property type="nucleotide sequence ID" value="NZ_FOZV01000002.1"/>
</dbReference>
<evidence type="ECO:0000313" key="2">
    <source>
        <dbReference type="EMBL" id="SFS42627.1"/>
    </source>
</evidence>
<gene>
    <name evidence="2" type="ORF">SAMN05192570_1200</name>
</gene>
<feature type="region of interest" description="Disordered" evidence="1">
    <location>
        <begin position="1"/>
        <end position="36"/>
    </location>
</feature>
<feature type="compositionally biased region" description="Acidic residues" evidence="1">
    <location>
        <begin position="192"/>
        <end position="204"/>
    </location>
</feature>
<proteinExistence type="predicted"/>
<evidence type="ECO:0000313" key="3">
    <source>
        <dbReference type="Proteomes" id="UP000198788"/>
    </source>
</evidence>
<dbReference type="STRING" id="871741.SAMN05192570_1200"/>
<feature type="compositionally biased region" description="Polar residues" evidence="1">
    <location>
        <begin position="21"/>
        <end position="33"/>
    </location>
</feature>
<organism evidence="2 3">
    <name type="scientific">Brevundimonas viscosa</name>
    <dbReference type="NCBI Taxonomy" id="871741"/>
    <lineage>
        <taxon>Bacteria</taxon>
        <taxon>Pseudomonadati</taxon>
        <taxon>Pseudomonadota</taxon>
        <taxon>Alphaproteobacteria</taxon>
        <taxon>Caulobacterales</taxon>
        <taxon>Caulobacteraceae</taxon>
        <taxon>Brevundimonas</taxon>
    </lineage>
</organism>
<dbReference type="AlphaFoldDB" id="A0A1I6PQZ5"/>
<sequence>MAKEPKNPPPADDEYPAEQGTIGSIPNEPTNGFPSHDEVRMAVNEMVAFNERRRKLNAEISAFRKGLKQKGVTLGVLDEQVRLLEWTPEEVKKFYAERDWYAEAQRHPIGAQLELYGTDATPDPVREQLKWRNIGFKDGVAGRGWANEAPKECPTDCIQSYGEGHEEGQATVRRAFATRMEKAKATAAAAGEPDDDQLDIEDVANDAAPVDQPEAA</sequence>
<protein>
    <submittedName>
        <fullName evidence="2">Uncharacterized protein</fullName>
    </submittedName>
</protein>
<dbReference type="Proteomes" id="UP000198788">
    <property type="component" value="Unassembled WGS sequence"/>
</dbReference>
<name>A0A1I6PQZ5_9CAUL</name>
<feature type="region of interest" description="Disordered" evidence="1">
    <location>
        <begin position="184"/>
        <end position="216"/>
    </location>
</feature>